<name>A0AAD8KLN5_TARER</name>
<reference evidence="2" key="1">
    <citation type="journal article" date="2023" name="bioRxiv">
        <title>Improved chromosome-level genome assembly for marigold (Tagetes erecta).</title>
        <authorList>
            <person name="Jiang F."/>
            <person name="Yuan L."/>
            <person name="Wang S."/>
            <person name="Wang H."/>
            <person name="Xu D."/>
            <person name="Wang A."/>
            <person name="Fan W."/>
        </authorList>
    </citation>
    <scope>NUCLEOTIDE SEQUENCE</scope>
    <source>
        <strain evidence="2">WSJ</strain>
        <tissue evidence="2">Leaf</tissue>
    </source>
</reference>
<gene>
    <name evidence="2" type="ORF">QVD17_20528</name>
</gene>
<feature type="compositionally biased region" description="Basic and acidic residues" evidence="1">
    <location>
        <begin position="120"/>
        <end position="133"/>
    </location>
</feature>
<organism evidence="2 3">
    <name type="scientific">Tagetes erecta</name>
    <name type="common">African marigold</name>
    <dbReference type="NCBI Taxonomy" id="13708"/>
    <lineage>
        <taxon>Eukaryota</taxon>
        <taxon>Viridiplantae</taxon>
        <taxon>Streptophyta</taxon>
        <taxon>Embryophyta</taxon>
        <taxon>Tracheophyta</taxon>
        <taxon>Spermatophyta</taxon>
        <taxon>Magnoliopsida</taxon>
        <taxon>eudicotyledons</taxon>
        <taxon>Gunneridae</taxon>
        <taxon>Pentapetalae</taxon>
        <taxon>asterids</taxon>
        <taxon>campanulids</taxon>
        <taxon>Asterales</taxon>
        <taxon>Asteraceae</taxon>
        <taxon>Asteroideae</taxon>
        <taxon>Heliantheae alliance</taxon>
        <taxon>Tageteae</taxon>
        <taxon>Tagetes</taxon>
    </lineage>
</organism>
<dbReference type="EMBL" id="JAUHHV010000005">
    <property type="protein sequence ID" value="KAK1425182.1"/>
    <property type="molecule type" value="Genomic_DNA"/>
</dbReference>
<accession>A0AAD8KLN5</accession>
<comment type="caution">
    <text evidence="2">The sequence shown here is derived from an EMBL/GenBank/DDBJ whole genome shotgun (WGS) entry which is preliminary data.</text>
</comment>
<dbReference type="AlphaFoldDB" id="A0AAD8KLN5"/>
<dbReference type="Proteomes" id="UP001229421">
    <property type="component" value="Unassembled WGS sequence"/>
</dbReference>
<proteinExistence type="predicted"/>
<keyword evidence="3" id="KW-1185">Reference proteome</keyword>
<evidence type="ECO:0000313" key="2">
    <source>
        <dbReference type="EMBL" id="KAK1425182.1"/>
    </source>
</evidence>
<evidence type="ECO:0000313" key="3">
    <source>
        <dbReference type="Proteomes" id="UP001229421"/>
    </source>
</evidence>
<evidence type="ECO:0000256" key="1">
    <source>
        <dbReference type="SAM" id="MobiDB-lite"/>
    </source>
</evidence>
<sequence length="482" mass="54981">MPLQPFPEHVLIMTGLSRNGDDGNAEPIIKDGDDEIELLKYMDKKGHGSLNVKLTSQDEHEVNILDRIRGVCYQVPGDVGIPAGRMTSDSVEPLRMLDMLLGSEIRLEPLVVSGEEDDANVCKENRSETVSEGRKRHQLDESASSSKKQMVDKGKNVVFSNEKSESSEDMSVLAGHDATRKRNIVVQTRKRSIRRRRKNILFSELLGSSNEVDQTNVDQKSVHVVNRVGRLAELVESVPELVSMYQRKSKSEAYLRDQITQYRLRMALQDAKISKLVKKLKNLIKSTLAKNTKIYKHAKVVEVLKNELEAARDKSEVMQTRHVAECRDLQEKLSQVSGELELEREIAAREKDCWSKERVQLQKSMERVSYERQWLIEEGFEYVINRLHRSREFLEPLGAVQSKLWSSAAHDGVVAGYAHCKARVALEEVKLYNPEAEKEFTKAVYELEHVKYPYVGALSKCTDRTLDELKALEPMGMEDEEE</sequence>
<feature type="region of interest" description="Disordered" evidence="1">
    <location>
        <begin position="118"/>
        <end position="153"/>
    </location>
</feature>
<protein>
    <submittedName>
        <fullName evidence="2">Uncharacterized protein</fullName>
    </submittedName>
</protein>